<feature type="domain" description="EamA" evidence="2">
    <location>
        <begin position="2"/>
        <end position="137"/>
    </location>
</feature>
<feature type="domain" description="EamA" evidence="2">
    <location>
        <begin position="162"/>
        <end position="295"/>
    </location>
</feature>
<dbReference type="InterPro" id="IPR037185">
    <property type="entry name" value="EmrE-like"/>
</dbReference>
<sequence length="300" mass="33117">MAGTLLVIIACLFWGLDTLIRYPLVERGIHPITIVFYEHMVLVAIFSLGLIPAIKRIGELKLADVFSFFIIGGIGSAIATVAFTESFQYLNPSLVILLQKLQPIVAIILAAIVLKEEIQKQFIIWAAVCLIGGLLVSSPDIERFYHLMRSNFGAVTSDAAVKGYGLVAISIVGWGATTVFGKRLSMVGFEPKSIMAGRFLSGLLVLIPFVQWNRSLILPSGEDYLRILIMVIISGALAMWFYYQGLKRLSAKTTAIAEMFFPFFAIIFNWIFLGKQLSEVQLVGGGILIFGSLVIQLKKY</sequence>
<feature type="transmembrane region" description="Helical" evidence="1">
    <location>
        <begin position="255"/>
        <end position="274"/>
    </location>
</feature>
<evidence type="ECO:0000256" key="1">
    <source>
        <dbReference type="SAM" id="Phobius"/>
    </source>
</evidence>
<dbReference type="SUPFAM" id="SSF103481">
    <property type="entry name" value="Multidrug resistance efflux transporter EmrE"/>
    <property type="match status" value="2"/>
</dbReference>
<dbReference type="Proteomes" id="UP001324634">
    <property type="component" value="Chromosome"/>
</dbReference>
<feature type="transmembrane region" description="Helical" evidence="1">
    <location>
        <begin position="280"/>
        <end position="297"/>
    </location>
</feature>
<accession>A0AAX4HSQ8</accession>
<keyword evidence="1" id="KW-0472">Membrane</keyword>
<protein>
    <submittedName>
        <fullName evidence="3">DMT family transporter</fullName>
    </submittedName>
</protein>
<feature type="transmembrane region" description="Helical" evidence="1">
    <location>
        <begin position="224"/>
        <end position="243"/>
    </location>
</feature>
<feature type="transmembrane region" description="Helical" evidence="1">
    <location>
        <begin position="161"/>
        <end position="181"/>
    </location>
</feature>
<keyword evidence="1" id="KW-0812">Transmembrane</keyword>
<dbReference type="PANTHER" id="PTHR22911">
    <property type="entry name" value="ACYL-MALONYL CONDENSING ENZYME-RELATED"/>
    <property type="match status" value="1"/>
</dbReference>
<dbReference type="PANTHER" id="PTHR22911:SF133">
    <property type="entry name" value="MEMBRANE PROTEIN"/>
    <property type="match status" value="1"/>
</dbReference>
<evidence type="ECO:0000313" key="4">
    <source>
        <dbReference type="Proteomes" id="UP001324634"/>
    </source>
</evidence>
<dbReference type="InterPro" id="IPR000620">
    <property type="entry name" value="EamA_dom"/>
</dbReference>
<dbReference type="RefSeq" id="WP_321398232.1">
    <property type="nucleotide sequence ID" value="NZ_CP139487.1"/>
</dbReference>
<feature type="transmembrane region" description="Helical" evidence="1">
    <location>
        <begin position="65"/>
        <end position="84"/>
    </location>
</feature>
<feature type="transmembrane region" description="Helical" evidence="1">
    <location>
        <begin position="96"/>
        <end position="115"/>
    </location>
</feature>
<feature type="transmembrane region" description="Helical" evidence="1">
    <location>
        <begin position="122"/>
        <end position="141"/>
    </location>
</feature>
<gene>
    <name evidence="3" type="ORF">SOO65_05675</name>
</gene>
<reference evidence="3 4" key="1">
    <citation type="submission" date="2023-11" db="EMBL/GenBank/DDBJ databases">
        <title>Peredibacter starrii A3.12.</title>
        <authorList>
            <person name="Mitchell R.J."/>
        </authorList>
    </citation>
    <scope>NUCLEOTIDE SEQUENCE [LARGE SCALE GENOMIC DNA]</scope>
    <source>
        <strain evidence="3 4">A3.12</strain>
    </source>
</reference>
<evidence type="ECO:0000313" key="3">
    <source>
        <dbReference type="EMBL" id="WPU66230.1"/>
    </source>
</evidence>
<feature type="transmembrane region" description="Helical" evidence="1">
    <location>
        <begin position="193"/>
        <end position="212"/>
    </location>
</feature>
<feature type="transmembrane region" description="Helical" evidence="1">
    <location>
        <begin position="34"/>
        <end position="53"/>
    </location>
</feature>
<name>A0AAX4HSQ8_9BACT</name>
<dbReference type="GO" id="GO:0016020">
    <property type="term" value="C:membrane"/>
    <property type="evidence" value="ECO:0007669"/>
    <property type="project" value="InterPro"/>
</dbReference>
<dbReference type="EMBL" id="CP139487">
    <property type="protein sequence ID" value="WPU66230.1"/>
    <property type="molecule type" value="Genomic_DNA"/>
</dbReference>
<keyword evidence="4" id="KW-1185">Reference proteome</keyword>
<dbReference type="KEGG" id="psti:SOO65_05675"/>
<dbReference type="AlphaFoldDB" id="A0AAX4HSQ8"/>
<evidence type="ECO:0000259" key="2">
    <source>
        <dbReference type="Pfam" id="PF00892"/>
    </source>
</evidence>
<proteinExistence type="predicted"/>
<keyword evidence="1" id="KW-1133">Transmembrane helix</keyword>
<dbReference type="Gene3D" id="1.10.3730.20">
    <property type="match status" value="1"/>
</dbReference>
<organism evidence="3 4">
    <name type="scientific">Peredibacter starrii</name>
    <dbReference type="NCBI Taxonomy" id="28202"/>
    <lineage>
        <taxon>Bacteria</taxon>
        <taxon>Pseudomonadati</taxon>
        <taxon>Bdellovibrionota</taxon>
        <taxon>Bacteriovoracia</taxon>
        <taxon>Bacteriovoracales</taxon>
        <taxon>Bacteriovoracaceae</taxon>
        <taxon>Peredibacter</taxon>
    </lineage>
</organism>
<dbReference type="Pfam" id="PF00892">
    <property type="entry name" value="EamA"/>
    <property type="match status" value="2"/>
</dbReference>